<dbReference type="Pfam" id="PF00172">
    <property type="entry name" value="Zn_clus"/>
    <property type="match status" value="1"/>
</dbReference>
<comment type="caution">
    <text evidence="4">The sequence shown here is derived from an EMBL/GenBank/DDBJ whole genome shotgun (WGS) entry which is preliminary data.</text>
</comment>
<dbReference type="PROSITE" id="PS50048">
    <property type="entry name" value="ZN2_CY6_FUNGAL_2"/>
    <property type="match status" value="1"/>
</dbReference>
<proteinExistence type="predicted"/>
<dbReference type="Proteomes" id="UP000697127">
    <property type="component" value="Unassembled WGS sequence"/>
</dbReference>
<dbReference type="SUPFAM" id="SSF57701">
    <property type="entry name" value="Zn2/Cys6 DNA-binding domain"/>
    <property type="match status" value="1"/>
</dbReference>
<keyword evidence="2" id="KW-0539">Nucleus</keyword>
<dbReference type="CDD" id="cd00067">
    <property type="entry name" value="GAL4"/>
    <property type="match status" value="1"/>
</dbReference>
<dbReference type="Gene3D" id="4.10.240.10">
    <property type="entry name" value="Zn(2)-C6 fungal-type DNA-binding domain"/>
    <property type="match status" value="1"/>
</dbReference>
<comment type="subcellular location">
    <subcellularLocation>
        <location evidence="1">Nucleus</location>
    </subcellularLocation>
</comment>
<dbReference type="InterPro" id="IPR001138">
    <property type="entry name" value="Zn2Cys6_DnaBD"/>
</dbReference>
<protein>
    <recommendedName>
        <fullName evidence="3">Zn(2)-C6 fungal-type domain-containing protein</fullName>
    </recommendedName>
</protein>
<organism evidence="4 5">
    <name type="scientific">Pichia californica</name>
    <dbReference type="NCBI Taxonomy" id="460514"/>
    <lineage>
        <taxon>Eukaryota</taxon>
        <taxon>Fungi</taxon>
        <taxon>Dikarya</taxon>
        <taxon>Ascomycota</taxon>
        <taxon>Saccharomycotina</taxon>
        <taxon>Pichiomycetes</taxon>
        <taxon>Pichiales</taxon>
        <taxon>Pichiaceae</taxon>
        <taxon>Pichia</taxon>
    </lineage>
</organism>
<dbReference type="InterPro" id="IPR021858">
    <property type="entry name" value="Fun_TF"/>
</dbReference>
<evidence type="ECO:0000259" key="3">
    <source>
        <dbReference type="PROSITE" id="PS50048"/>
    </source>
</evidence>
<dbReference type="PANTHER" id="PTHR37534:SF46">
    <property type="entry name" value="ZN(II)2CYS6 TRANSCRIPTION FACTOR (EUROFUNG)"/>
    <property type="match status" value="1"/>
</dbReference>
<dbReference type="GO" id="GO:0008270">
    <property type="term" value="F:zinc ion binding"/>
    <property type="evidence" value="ECO:0007669"/>
    <property type="project" value="InterPro"/>
</dbReference>
<dbReference type="InterPro" id="IPR036864">
    <property type="entry name" value="Zn2-C6_fun-type_DNA-bd_sf"/>
</dbReference>
<dbReference type="Pfam" id="PF11951">
    <property type="entry name" value="Fungal_trans_2"/>
    <property type="match status" value="1"/>
</dbReference>
<dbReference type="GO" id="GO:0000981">
    <property type="term" value="F:DNA-binding transcription factor activity, RNA polymerase II-specific"/>
    <property type="evidence" value="ECO:0007669"/>
    <property type="project" value="InterPro"/>
</dbReference>
<sequence>MSEKSYQKTKRRRVSTGCLPCRKRKIKCDEGKSDCANCIKSGVLCEWTLEKQTLEKLTKYKIIKNKNKKTKFINVTTSYIKYQRSQITLDFLNSKSKNIKEINSNNNENNLENRITAIKSTHFDNSMDIVTQNYEDALFRKYLQTIGERYFSKFNFMVNKFPILGINMTNEELKLFDAFSNGFMVAISPQLAHENLQPSAVVIPRGINNSALRSVFYTCGATYLSWNNKELRSYAEEKYQNSLNAIQNHLINSENIGGNEDWLLITMVTFCLREKYQCHDTTRNGLFLIASLEIIKYWINIKKTCKMHSMNECFVDDIEVSQYFDQCELQSKLHEICNQLSKLTSIEQVNNNINHTFISLKTSDDKINSSDLELVTKDDIFSEIDLYNYDISPFERTMIESFLFNYSVNLLNFKPELIKYIDSPFKVFKNLKPFLKQSIYKCPVRWMNNPIMGAGLPAFELAAKSNWLRLQYPLNEENYKTATKLRNLAKYYTSPFLPDTVKFQLTPGVQRKLMESCYVGNMTAMASFILFTKIIYPNCDSYNEEIQDALEIYFKNLKILSRHSQAGATCIWSLIIIGLVIRKKKQLDYLLYRVRTFGEMKKSEALLRVLCFLESAWESEGDSWNILLVRDGFKDLFI</sequence>
<dbReference type="SMART" id="SM00066">
    <property type="entry name" value="GAL4"/>
    <property type="match status" value="1"/>
</dbReference>
<evidence type="ECO:0000256" key="2">
    <source>
        <dbReference type="ARBA" id="ARBA00023242"/>
    </source>
</evidence>
<dbReference type="AlphaFoldDB" id="A0A9P7BEJ7"/>
<feature type="domain" description="Zn(2)-C6 fungal-type" evidence="3">
    <location>
        <begin position="17"/>
        <end position="47"/>
    </location>
</feature>
<dbReference type="EMBL" id="PUHW01000393">
    <property type="protein sequence ID" value="KAG0686734.1"/>
    <property type="molecule type" value="Genomic_DNA"/>
</dbReference>
<dbReference type="GO" id="GO:0005634">
    <property type="term" value="C:nucleus"/>
    <property type="evidence" value="ECO:0007669"/>
    <property type="project" value="UniProtKB-SubCell"/>
</dbReference>
<gene>
    <name evidence="4" type="ORF">C6P40_003464</name>
</gene>
<keyword evidence="5" id="KW-1185">Reference proteome</keyword>
<evidence type="ECO:0000256" key="1">
    <source>
        <dbReference type="ARBA" id="ARBA00004123"/>
    </source>
</evidence>
<accession>A0A9P7BEJ7</accession>
<dbReference type="PROSITE" id="PS00463">
    <property type="entry name" value="ZN2_CY6_FUNGAL_1"/>
    <property type="match status" value="1"/>
</dbReference>
<evidence type="ECO:0000313" key="4">
    <source>
        <dbReference type="EMBL" id="KAG0686734.1"/>
    </source>
</evidence>
<reference evidence="4" key="1">
    <citation type="submission" date="2020-11" db="EMBL/GenBank/DDBJ databases">
        <title>Kefir isolates.</title>
        <authorList>
            <person name="Marcisauskas S."/>
            <person name="Kim Y."/>
            <person name="Blasche S."/>
        </authorList>
    </citation>
    <scope>NUCLEOTIDE SEQUENCE</scope>
    <source>
        <strain evidence="4">Olga-1</strain>
    </source>
</reference>
<evidence type="ECO:0000313" key="5">
    <source>
        <dbReference type="Proteomes" id="UP000697127"/>
    </source>
</evidence>
<name>A0A9P7BEJ7_9ASCO</name>
<dbReference type="PANTHER" id="PTHR37534">
    <property type="entry name" value="TRANSCRIPTIONAL ACTIVATOR PROTEIN UGA3"/>
    <property type="match status" value="1"/>
</dbReference>